<name>A0ACC2NZA2_9HYME</name>
<organism evidence="1 2">
    <name type="scientific">Eretmocerus hayati</name>
    <dbReference type="NCBI Taxonomy" id="131215"/>
    <lineage>
        <taxon>Eukaryota</taxon>
        <taxon>Metazoa</taxon>
        <taxon>Ecdysozoa</taxon>
        <taxon>Arthropoda</taxon>
        <taxon>Hexapoda</taxon>
        <taxon>Insecta</taxon>
        <taxon>Pterygota</taxon>
        <taxon>Neoptera</taxon>
        <taxon>Endopterygota</taxon>
        <taxon>Hymenoptera</taxon>
        <taxon>Apocrita</taxon>
        <taxon>Proctotrupomorpha</taxon>
        <taxon>Chalcidoidea</taxon>
        <taxon>Aphelinidae</taxon>
        <taxon>Aphelininae</taxon>
        <taxon>Eretmocerus</taxon>
    </lineage>
</organism>
<evidence type="ECO:0000313" key="2">
    <source>
        <dbReference type="Proteomes" id="UP001239111"/>
    </source>
</evidence>
<gene>
    <name evidence="1" type="ORF">QAD02_012356</name>
</gene>
<dbReference type="Proteomes" id="UP001239111">
    <property type="component" value="Chromosome 2"/>
</dbReference>
<reference evidence="1" key="1">
    <citation type="submission" date="2023-04" db="EMBL/GenBank/DDBJ databases">
        <title>A chromosome-level genome assembly of the parasitoid wasp Eretmocerus hayati.</title>
        <authorList>
            <person name="Zhong Y."/>
            <person name="Liu S."/>
            <person name="Liu Y."/>
        </authorList>
    </citation>
    <scope>NUCLEOTIDE SEQUENCE</scope>
    <source>
        <strain evidence="1">ZJU_SS_LIU_2023</strain>
    </source>
</reference>
<comment type="caution">
    <text evidence="1">The sequence shown here is derived from an EMBL/GenBank/DDBJ whole genome shotgun (WGS) entry which is preliminary data.</text>
</comment>
<proteinExistence type="predicted"/>
<evidence type="ECO:0000313" key="1">
    <source>
        <dbReference type="EMBL" id="KAJ8676569.1"/>
    </source>
</evidence>
<accession>A0ACC2NZA2</accession>
<protein>
    <submittedName>
        <fullName evidence="1">Uncharacterized protein</fullName>
    </submittedName>
</protein>
<keyword evidence="2" id="KW-1185">Reference proteome</keyword>
<sequence>MYILYGLLLVTFLLMVRLLTKHRRKLPPGPRGLPIIGNLLSINPKTPHESLAQMAWKYGPICGLRMGSLYTVLLSDPKHIRQLFSKDVFCGRAPLYLTHGIMKGYGIVAAEGKLWKEQRKFVINALKNLGMVKFDSIHRSRLEETILIFVEEALMKLEARSIHGAGLDPRNTLHHCIGNVMNILVFGKKYDEDDELWKWLQHLQEEGVKFIGVSGPLNFLTFLRFLPRYQHLMKTLLDGQTKTHEVYRKILDDHRKGPSNIYSFLSAYDDEMKQRACENDTESSFTETQCFYLLADLYGAGVDTTLMSLMWFLLFMAANPAEQIKIQEEIDATTEGEQPSLHHRSILRHLEAAIMESQRMRSVTPIGIPHGTLEDTKIDDYDIPKGSMIVPLQWAVHLNPASWSDPDTFKPGRFLSEDGNLIKPDSFLPFQTGKRMCPGEDLARMILFLFGARILYNFSITVPSNEEIDLEGQCGITLVPKPQNLIFKRRK</sequence>
<dbReference type="EMBL" id="CM056742">
    <property type="protein sequence ID" value="KAJ8676569.1"/>
    <property type="molecule type" value="Genomic_DNA"/>
</dbReference>